<dbReference type="OrthoDB" id="9811255at2"/>
<reference evidence="2 3" key="1">
    <citation type="submission" date="2016-12" db="EMBL/GenBank/DDBJ databases">
        <title>The draft genome sequence of HSLHS2.</title>
        <authorList>
            <person name="Hu D."/>
            <person name="Wang L."/>
            <person name="Shao Z."/>
        </authorList>
    </citation>
    <scope>NUCLEOTIDE SEQUENCE [LARGE SCALE GENOMIC DNA]</scope>
    <source>
        <strain evidence="2">MCCC 1A06712</strain>
    </source>
</reference>
<dbReference type="EMBL" id="MSPP01000003">
    <property type="protein sequence ID" value="OUD09114.1"/>
    <property type="molecule type" value="Genomic_DNA"/>
</dbReference>
<organism evidence="2 3">
    <name type="scientific">Marivivens niveibacter</name>
    <dbReference type="NCBI Taxonomy" id="1930667"/>
    <lineage>
        <taxon>Bacteria</taxon>
        <taxon>Pseudomonadati</taxon>
        <taxon>Pseudomonadota</taxon>
        <taxon>Alphaproteobacteria</taxon>
        <taxon>Rhodobacterales</taxon>
        <taxon>Paracoccaceae</taxon>
        <taxon>Marivivens group</taxon>
        <taxon>Marivivens</taxon>
    </lineage>
</organism>
<sequence>MMVRSVCAAVALGLMAGCVIVPIPIPVGSSIPDPSSVTITPATTGFGAMMVSQRAAVGVGPVEENAQLTAAANAYARRLDTEGFFDHVAPDGSKPSDRALAAGYCDQYVGENLAYGQTSEIQVMQDWMASAGHRENILNPNFVRYGLGRYGDKWVLMLGDACTF</sequence>
<dbReference type="PROSITE" id="PS51257">
    <property type="entry name" value="PROKAR_LIPOPROTEIN"/>
    <property type="match status" value="1"/>
</dbReference>
<dbReference type="Gene3D" id="3.40.33.10">
    <property type="entry name" value="CAP"/>
    <property type="match status" value="1"/>
</dbReference>
<dbReference type="SUPFAM" id="SSF55797">
    <property type="entry name" value="PR-1-like"/>
    <property type="match status" value="1"/>
</dbReference>
<feature type="domain" description="SCP" evidence="1">
    <location>
        <begin position="54"/>
        <end position="152"/>
    </location>
</feature>
<dbReference type="Pfam" id="PF00188">
    <property type="entry name" value="CAP"/>
    <property type="match status" value="1"/>
</dbReference>
<evidence type="ECO:0000313" key="2">
    <source>
        <dbReference type="EMBL" id="OUD09114.1"/>
    </source>
</evidence>
<protein>
    <recommendedName>
        <fullName evidence="1">SCP domain-containing protein</fullName>
    </recommendedName>
</protein>
<comment type="caution">
    <text evidence="2">The sequence shown here is derived from an EMBL/GenBank/DDBJ whole genome shotgun (WGS) entry which is preliminary data.</text>
</comment>
<dbReference type="PANTHER" id="PTHR31157">
    <property type="entry name" value="SCP DOMAIN-CONTAINING PROTEIN"/>
    <property type="match status" value="1"/>
</dbReference>
<evidence type="ECO:0000313" key="3">
    <source>
        <dbReference type="Proteomes" id="UP000194664"/>
    </source>
</evidence>
<dbReference type="CDD" id="cd05379">
    <property type="entry name" value="CAP_bacterial"/>
    <property type="match status" value="1"/>
</dbReference>
<gene>
    <name evidence="2" type="ORF">BVC71_10425</name>
</gene>
<name>A0A251WYH6_9RHOB</name>
<dbReference type="AlphaFoldDB" id="A0A251WYH6"/>
<proteinExistence type="predicted"/>
<evidence type="ECO:0000259" key="1">
    <source>
        <dbReference type="Pfam" id="PF00188"/>
    </source>
</evidence>
<keyword evidence="3" id="KW-1185">Reference proteome</keyword>
<dbReference type="Proteomes" id="UP000194664">
    <property type="component" value="Unassembled WGS sequence"/>
</dbReference>
<dbReference type="PANTHER" id="PTHR31157:SF1">
    <property type="entry name" value="SCP DOMAIN-CONTAINING PROTEIN"/>
    <property type="match status" value="1"/>
</dbReference>
<dbReference type="RefSeq" id="WP_086451593.1">
    <property type="nucleotide sequence ID" value="NZ_MSPP01000003.1"/>
</dbReference>
<dbReference type="InterPro" id="IPR014044">
    <property type="entry name" value="CAP_dom"/>
</dbReference>
<accession>A0A251WYH6</accession>
<dbReference type="InterPro" id="IPR035940">
    <property type="entry name" value="CAP_sf"/>
</dbReference>